<reference evidence="2 3" key="1">
    <citation type="journal article" date="2007" name="Nat. Biotechnol.">
        <title>Complete genome sequence of the myxobacterium Sorangium cellulosum.</title>
        <authorList>
            <person name="Schneiker S."/>
            <person name="Perlova O."/>
            <person name="Kaiser O."/>
            <person name="Gerth K."/>
            <person name="Alici A."/>
            <person name="Altmeyer M.O."/>
            <person name="Bartels D."/>
            <person name="Bekel T."/>
            <person name="Beyer S."/>
            <person name="Bode E."/>
            <person name="Bode H.B."/>
            <person name="Bolten C.J."/>
            <person name="Choudhuri J.V."/>
            <person name="Doss S."/>
            <person name="Elnakady Y.A."/>
            <person name="Frank B."/>
            <person name="Gaigalat L."/>
            <person name="Goesmann A."/>
            <person name="Groeger C."/>
            <person name="Gross F."/>
            <person name="Jelsbak L."/>
            <person name="Jelsbak L."/>
            <person name="Kalinowski J."/>
            <person name="Kegler C."/>
            <person name="Knauber T."/>
            <person name="Konietzny S."/>
            <person name="Kopp M."/>
            <person name="Krause L."/>
            <person name="Krug D."/>
            <person name="Linke B."/>
            <person name="Mahmud T."/>
            <person name="Martinez-Arias R."/>
            <person name="McHardy A.C."/>
            <person name="Merai M."/>
            <person name="Meyer F."/>
            <person name="Mormann S."/>
            <person name="Munoz-Dorado J."/>
            <person name="Perez J."/>
            <person name="Pradella S."/>
            <person name="Rachid S."/>
            <person name="Raddatz G."/>
            <person name="Rosenau F."/>
            <person name="Rueckert C."/>
            <person name="Sasse F."/>
            <person name="Scharfe M."/>
            <person name="Schuster S.C."/>
            <person name="Suen G."/>
            <person name="Treuner-Lange A."/>
            <person name="Velicer G.J."/>
            <person name="Vorholter F.-J."/>
            <person name="Weissman K.J."/>
            <person name="Welch R.D."/>
            <person name="Wenzel S.C."/>
            <person name="Whitworth D.E."/>
            <person name="Wilhelm S."/>
            <person name="Wittmann C."/>
            <person name="Bloecker H."/>
            <person name="Puehler A."/>
            <person name="Mueller R."/>
        </authorList>
    </citation>
    <scope>NUCLEOTIDE SEQUENCE [LARGE SCALE GENOMIC DNA]</scope>
    <source>
        <strain evidence="3">So ce56</strain>
    </source>
</reference>
<feature type="transmembrane region" description="Helical" evidence="1">
    <location>
        <begin position="139"/>
        <end position="159"/>
    </location>
</feature>
<dbReference type="Proteomes" id="UP000002139">
    <property type="component" value="Chromosome"/>
</dbReference>
<feature type="transmembrane region" description="Helical" evidence="1">
    <location>
        <begin position="165"/>
        <end position="183"/>
    </location>
</feature>
<dbReference type="EMBL" id="AM746676">
    <property type="protein sequence ID" value="CAN98273.1"/>
    <property type="molecule type" value="Genomic_DNA"/>
</dbReference>
<organism evidence="2 3">
    <name type="scientific">Sorangium cellulosum (strain So ce56)</name>
    <name type="common">Polyangium cellulosum (strain So ce56)</name>
    <dbReference type="NCBI Taxonomy" id="448385"/>
    <lineage>
        <taxon>Bacteria</taxon>
        <taxon>Pseudomonadati</taxon>
        <taxon>Myxococcota</taxon>
        <taxon>Polyangia</taxon>
        <taxon>Polyangiales</taxon>
        <taxon>Polyangiaceae</taxon>
        <taxon>Sorangium</taxon>
    </lineage>
</organism>
<accession>A9FLW5</accession>
<feature type="transmembrane region" description="Helical" evidence="1">
    <location>
        <begin position="47"/>
        <end position="63"/>
    </location>
</feature>
<keyword evidence="1" id="KW-0812">Transmembrane</keyword>
<dbReference type="AlphaFoldDB" id="A9FLW5"/>
<gene>
    <name evidence="2" type="ordered locus">sce8103</name>
</gene>
<proteinExistence type="predicted"/>
<evidence type="ECO:0000313" key="3">
    <source>
        <dbReference type="Proteomes" id="UP000002139"/>
    </source>
</evidence>
<dbReference type="BioCyc" id="SCEL448385:SCE_RS41500-MONOMER"/>
<dbReference type="KEGG" id="scl:sce8103"/>
<feature type="transmembrane region" description="Helical" evidence="1">
    <location>
        <begin position="75"/>
        <end position="92"/>
    </location>
</feature>
<evidence type="ECO:0000256" key="1">
    <source>
        <dbReference type="SAM" id="Phobius"/>
    </source>
</evidence>
<keyword evidence="1" id="KW-1133">Transmembrane helix</keyword>
<name>A9FLW5_SORC5</name>
<keyword evidence="1" id="KW-0472">Membrane</keyword>
<evidence type="ECO:0000313" key="2">
    <source>
        <dbReference type="EMBL" id="CAN98273.1"/>
    </source>
</evidence>
<sequence>MGSDFDAARRAARRAYELGRLRSSALRAAMVAAVSAAAAVVAVGPDALAWVPVTLLVWIFIEWRGTWLLRGARGGLLAGLTTLALPLSILRPCCRLDADMSSGTCCTMPGACVVVGAMLGLSLALVVPRVPSERRATTAIGMVLGVGSVAALRCGALLFGEAAGLIGGLVAGVVAANLARAWMDRGELGAHS</sequence>
<dbReference type="RefSeq" id="WP_012240712.1">
    <property type="nucleotide sequence ID" value="NC_010162.1"/>
</dbReference>
<keyword evidence="3" id="KW-1185">Reference proteome</keyword>
<feature type="transmembrane region" description="Helical" evidence="1">
    <location>
        <begin position="107"/>
        <end position="127"/>
    </location>
</feature>
<protein>
    <submittedName>
        <fullName evidence="2">Membrane protein</fullName>
    </submittedName>
</protein>
<dbReference type="HOGENOM" id="CLU_1414355_0_0_7"/>